<proteinExistence type="predicted"/>
<organism evidence="1 2">
    <name type="scientific">Pararhizobium mangrovi</name>
    <dbReference type="NCBI Taxonomy" id="2590452"/>
    <lineage>
        <taxon>Bacteria</taxon>
        <taxon>Pseudomonadati</taxon>
        <taxon>Pseudomonadota</taxon>
        <taxon>Alphaproteobacteria</taxon>
        <taxon>Hyphomicrobiales</taxon>
        <taxon>Rhizobiaceae</taxon>
        <taxon>Rhizobium/Agrobacterium group</taxon>
        <taxon>Pararhizobium</taxon>
    </lineage>
</organism>
<keyword evidence="2" id="KW-1185">Reference proteome</keyword>
<dbReference type="RefSeq" id="WP_141165782.1">
    <property type="nucleotide sequence ID" value="NZ_VHLH01000005.1"/>
</dbReference>
<sequence length="84" mass="9431">MVWNICLFAAMLAVFGFAVLTPLSQWLRIVRAIGLAMMATVGSIDRTLGRLTMKVRGEPHSIFAHRHFDSVRGFIRQTYADVGH</sequence>
<dbReference type="EMBL" id="VHLH01000005">
    <property type="protein sequence ID" value="TPW30643.1"/>
    <property type="molecule type" value="Genomic_DNA"/>
</dbReference>
<evidence type="ECO:0000313" key="1">
    <source>
        <dbReference type="EMBL" id="TPW30643.1"/>
    </source>
</evidence>
<protein>
    <submittedName>
        <fullName evidence="1">Uncharacterized protein</fullName>
    </submittedName>
</protein>
<reference evidence="1 2" key="1">
    <citation type="submission" date="2019-06" db="EMBL/GenBank/DDBJ databases">
        <authorList>
            <person name="Li M."/>
        </authorList>
    </citation>
    <scope>NUCLEOTIDE SEQUENCE [LARGE SCALE GENOMIC DNA]</scope>
    <source>
        <strain evidence="1 2">BGMRC6574</strain>
    </source>
</reference>
<gene>
    <name evidence="1" type="ORF">FJU11_04240</name>
</gene>
<comment type="caution">
    <text evidence="1">The sequence shown here is derived from an EMBL/GenBank/DDBJ whole genome shotgun (WGS) entry which is preliminary data.</text>
</comment>
<name>A0A506U8G5_9HYPH</name>
<accession>A0A506U8G5</accession>
<dbReference type="AlphaFoldDB" id="A0A506U8G5"/>
<evidence type="ECO:0000313" key="2">
    <source>
        <dbReference type="Proteomes" id="UP000320314"/>
    </source>
</evidence>
<dbReference type="Proteomes" id="UP000320314">
    <property type="component" value="Unassembled WGS sequence"/>
</dbReference>